<dbReference type="AlphaFoldDB" id="A0AAD1VLR6"/>
<evidence type="ECO:0000313" key="1">
    <source>
        <dbReference type="EMBL" id="CAH2219927.1"/>
    </source>
</evidence>
<reference evidence="1" key="1">
    <citation type="submission" date="2022-03" db="EMBL/GenBank/DDBJ databases">
        <authorList>
            <person name="Alioto T."/>
            <person name="Alioto T."/>
            <person name="Gomez Garrido J."/>
        </authorList>
    </citation>
    <scope>NUCLEOTIDE SEQUENCE</scope>
</reference>
<proteinExistence type="predicted"/>
<sequence>GPEKVVLSVHLMVWADERHKDERYAKNLIPVPDVAYEYPAVIFSIRNNHHTEICMEQGT</sequence>
<name>A0AAD1VLR6_PELCU</name>
<accession>A0AAD1VLR6</accession>
<gene>
    <name evidence="1" type="ORF">PECUL_23A014834</name>
</gene>
<protein>
    <submittedName>
        <fullName evidence="1">Uncharacterized protein</fullName>
    </submittedName>
</protein>
<dbReference type="Proteomes" id="UP001295444">
    <property type="component" value="Chromosome 01"/>
</dbReference>
<evidence type="ECO:0000313" key="2">
    <source>
        <dbReference type="Proteomes" id="UP001295444"/>
    </source>
</evidence>
<keyword evidence="2" id="KW-1185">Reference proteome</keyword>
<dbReference type="EMBL" id="OW240912">
    <property type="protein sequence ID" value="CAH2219927.1"/>
    <property type="molecule type" value="Genomic_DNA"/>
</dbReference>
<feature type="non-terminal residue" evidence="1">
    <location>
        <position position="1"/>
    </location>
</feature>
<feature type="non-terminal residue" evidence="1">
    <location>
        <position position="59"/>
    </location>
</feature>
<organism evidence="1 2">
    <name type="scientific">Pelobates cultripes</name>
    <name type="common">Western spadefoot toad</name>
    <dbReference type="NCBI Taxonomy" id="61616"/>
    <lineage>
        <taxon>Eukaryota</taxon>
        <taxon>Metazoa</taxon>
        <taxon>Chordata</taxon>
        <taxon>Craniata</taxon>
        <taxon>Vertebrata</taxon>
        <taxon>Euteleostomi</taxon>
        <taxon>Amphibia</taxon>
        <taxon>Batrachia</taxon>
        <taxon>Anura</taxon>
        <taxon>Pelobatoidea</taxon>
        <taxon>Pelobatidae</taxon>
        <taxon>Pelobates</taxon>
    </lineage>
</organism>